<sequence>MAKFFLGIDIGTYESKGVLIDGECRVMAIHAERHGLENPRENYFEHDAEKVWWGDFCKITHALLQKTGIKNSEIAAVGASTLGADLVAVDEDCRPLRKAILYGIDARAEKEIAQLNRKYGLEKVLEFNGRPLCSNDVPPKILWLKNNEPEVYDKAYKFLTGSSFITAKLTGCYVIDRFLAYGAFTPLYDPRDGSVDMEYCETFCRPDQLARVCDTTDVVGTVTRRAAADTGLKEGTPVIAGADDSAAEAISTGVLEKGDMMVQIGSSLYLIGLCDKLIKDSRVWSGGFLIPGTFSVQGGTNNAGTLTRWYRDNIFFDKAEKEEAGGPNAYQAMLEGIEEIPPGSEGLITLPYFAGERTPINDPRARGLLFGLTLRHTRKHMYRSALEAVGYSLAQHFRIFQENQVDIRTIYAVGGGTKSPVWMQIISDILGIEIVTADVTVGASFGDAVMAAIGVGHFGGFGEIRSHIRPGQRYYPNKKDHELYQPYVKIFGELYHRNRDLMHSL</sequence>
<dbReference type="Pfam" id="PF02782">
    <property type="entry name" value="FGGY_C"/>
    <property type="match status" value="1"/>
</dbReference>
<evidence type="ECO:0000256" key="2">
    <source>
        <dbReference type="ARBA" id="ARBA00022679"/>
    </source>
</evidence>
<dbReference type="InterPro" id="IPR018484">
    <property type="entry name" value="FGGY_N"/>
</dbReference>
<organism evidence="7 8">
    <name type="scientific">Anaerofilum hominis</name>
    <dbReference type="NCBI Taxonomy" id="2763016"/>
    <lineage>
        <taxon>Bacteria</taxon>
        <taxon>Bacillati</taxon>
        <taxon>Bacillota</taxon>
        <taxon>Clostridia</taxon>
        <taxon>Eubacteriales</taxon>
        <taxon>Oscillospiraceae</taxon>
        <taxon>Anaerofilum</taxon>
    </lineage>
</organism>
<evidence type="ECO:0000313" key="7">
    <source>
        <dbReference type="EMBL" id="MBC5582497.1"/>
    </source>
</evidence>
<evidence type="ECO:0000313" key="8">
    <source>
        <dbReference type="Proteomes" id="UP000659630"/>
    </source>
</evidence>
<evidence type="ECO:0000259" key="6">
    <source>
        <dbReference type="Pfam" id="PF02782"/>
    </source>
</evidence>
<dbReference type="GO" id="GO:0005975">
    <property type="term" value="P:carbohydrate metabolic process"/>
    <property type="evidence" value="ECO:0007669"/>
    <property type="project" value="InterPro"/>
</dbReference>
<evidence type="ECO:0000256" key="1">
    <source>
        <dbReference type="ARBA" id="ARBA00009156"/>
    </source>
</evidence>
<dbReference type="PIRSF" id="PIRSF000538">
    <property type="entry name" value="GlpK"/>
    <property type="match status" value="1"/>
</dbReference>
<dbReference type="InterPro" id="IPR043129">
    <property type="entry name" value="ATPase_NBD"/>
</dbReference>
<dbReference type="InterPro" id="IPR018483">
    <property type="entry name" value="Carb_kinase_FGGY_CS"/>
</dbReference>
<dbReference type="CDD" id="cd07804">
    <property type="entry name" value="ASKHA_NBD_FGGY_RrXK-like"/>
    <property type="match status" value="1"/>
</dbReference>
<keyword evidence="8" id="KW-1185">Reference proteome</keyword>
<keyword evidence="2 4" id="KW-0808">Transferase</keyword>
<feature type="domain" description="Carbohydrate kinase FGGY N-terminal" evidence="5">
    <location>
        <begin position="5"/>
        <end position="249"/>
    </location>
</feature>
<dbReference type="SUPFAM" id="SSF53067">
    <property type="entry name" value="Actin-like ATPase domain"/>
    <property type="match status" value="2"/>
</dbReference>
<evidence type="ECO:0000256" key="3">
    <source>
        <dbReference type="ARBA" id="ARBA00022777"/>
    </source>
</evidence>
<dbReference type="InterPro" id="IPR000577">
    <property type="entry name" value="Carb_kinase_FGGY"/>
</dbReference>
<comment type="similarity">
    <text evidence="1 4">Belongs to the FGGY kinase family.</text>
</comment>
<feature type="domain" description="Carbohydrate kinase FGGY C-terminal" evidence="6">
    <location>
        <begin position="289"/>
        <end position="453"/>
    </location>
</feature>
<dbReference type="GO" id="GO:0016301">
    <property type="term" value="F:kinase activity"/>
    <property type="evidence" value="ECO:0007669"/>
    <property type="project" value="UniProtKB-KW"/>
</dbReference>
<gene>
    <name evidence="7" type="ORF">H8S23_13365</name>
</gene>
<dbReference type="InterPro" id="IPR018485">
    <property type="entry name" value="FGGY_C"/>
</dbReference>
<dbReference type="Pfam" id="PF00370">
    <property type="entry name" value="FGGY_N"/>
    <property type="match status" value="1"/>
</dbReference>
<keyword evidence="3 4" id="KW-0418">Kinase</keyword>
<dbReference type="Proteomes" id="UP000659630">
    <property type="component" value="Unassembled WGS sequence"/>
</dbReference>
<dbReference type="InterPro" id="IPR050406">
    <property type="entry name" value="FGGY_Carb_Kinase"/>
</dbReference>
<dbReference type="AlphaFoldDB" id="A0A923REV6"/>
<proteinExistence type="inferred from homology"/>
<evidence type="ECO:0000259" key="5">
    <source>
        <dbReference type="Pfam" id="PF00370"/>
    </source>
</evidence>
<name>A0A923REV6_9FIRM</name>
<comment type="caution">
    <text evidence="7">The sequence shown here is derived from an EMBL/GenBank/DDBJ whole genome shotgun (WGS) entry which is preliminary data.</text>
</comment>
<dbReference type="GO" id="GO:0016773">
    <property type="term" value="F:phosphotransferase activity, alcohol group as acceptor"/>
    <property type="evidence" value="ECO:0007669"/>
    <property type="project" value="InterPro"/>
</dbReference>
<protein>
    <submittedName>
        <fullName evidence="7">FGGY-family carbohydrate kinase</fullName>
    </submittedName>
</protein>
<dbReference type="Gene3D" id="3.30.420.40">
    <property type="match status" value="2"/>
</dbReference>
<evidence type="ECO:0000256" key="4">
    <source>
        <dbReference type="RuleBase" id="RU003733"/>
    </source>
</evidence>
<reference evidence="7" key="1">
    <citation type="submission" date="2020-08" db="EMBL/GenBank/DDBJ databases">
        <title>Genome public.</title>
        <authorList>
            <person name="Liu C."/>
            <person name="Sun Q."/>
        </authorList>
    </citation>
    <scope>NUCLEOTIDE SEQUENCE</scope>
    <source>
        <strain evidence="7">BX8</strain>
    </source>
</reference>
<accession>A0A923REV6</accession>
<dbReference type="RefSeq" id="WP_186888856.1">
    <property type="nucleotide sequence ID" value="NZ_JACONZ010000005.1"/>
</dbReference>
<dbReference type="PANTHER" id="PTHR43095">
    <property type="entry name" value="SUGAR KINASE"/>
    <property type="match status" value="1"/>
</dbReference>
<dbReference type="PROSITE" id="PS00445">
    <property type="entry name" value="FGGY_KINASES_2"/>
    <property type="match status" value="1"/>
</dbReference>
<dbReference type="EMBL" id="JACONZ010000005">
    <property type="protein sequence ID" value="MBC5582497.1"/>
    <property type="molecule type" value="Genomic_DNA"/>
</dbReference>